<dbReference type="OrthoDB" id="2690097at2759"/>
<sequence length="90" mass="10035">MQDINTDPNNHTPYVHRSKILAITTPHIACLNGDLSTAEGLLTQDINTSPNYHTSYAHRSFVMARKCDWDRALLDAIKKTFSAVAHTIAN</sequence>
<dbReference type="Proteomes" id="UP000719766">
    <property type="component" value="Unassembled WGS sequence"/>
</dbReference>
<dbReference type="SUPFAM" id="SSF48439">
    <property type="entry name" value="Protein prenylyltransferase"/>
    <property type="match status" value="1"/>
</dbReference>
<organism evidence="1 2">
    <name type="scientific">Suillus plorans</name>
    <dbReference type="NCBI Taxonomy" id="116603"/>
    <lineage>
        <taxon>Eukaryota</taxon>
        <taxon>Fungi</taxon>
        <taxon>Dikarya</taxon>
        <taxon>Basidiomycota</taxon>
        <taxon>Agaricomycotina</taxon>
        <taxon>Agaricomycetes</taxon>
        <taxon>Agaricomycetidae</taxon>
        <taxon>Boletales</taxon>
        <taxon>Suillineae</taxon>
        <taxon>Suillaceae</taxon>
        <taxon>Suillus</taxon>
    </lineage>
</organism>
<dbReference type="EMBL" id="JABBWE010000014">
    <property type="protein sequence ID" value="KAG1798244.1"/>
    <property type="molecule type" value="Genomic_DNA"/>
</dbReference>
<evidence type="ECO:0000313" key="1">
    <source>
        <dbReference type="EMBL" id="KAG1798244.1"/>
    </source>
</evidence>
<protein>
    <submittedName>
        <fullName evidence="1">Uncharacterized protein</fullName>
    </submittedName>
</protein>
<name>A0A9P7DM78_9AGAM</name>
<proteinExistence type="predicted"/>
<evidence type="ECO:0000313" key="2">
    <source>
        <dbReference type="Proteomes" id="UP000719766"/>
    </source>
</evidence>
<gene>
    <name evidence="1" type="ORF">HD556DRAFT_1354184</name>
</gene>
<dbReference type="RefSeq" id="XP_041163055.1">
    <property type="nucleotide sequence ID" value="XM_041302425.1"/>
</dbReference>
<keyword evidence="2" id="KW-1185">Reference proteome</keyword>
<dbReference type="GeneID" id="64596189"/>
<reference evidence="1" key="1">
    <citation type="journal article" date="2020" name="New Phytol.">
        <title>Comparative genomics reveals dynamic genome evolution in host specialist ectomycorrhizal fungi.</title>
        <authorList>
            <person name="Lofgren L.A."/>
            <person name="Nguyen N.H."/>
            <person name="Vilgalys R."/>
            <person name="Ruytinx J."/>
            <person name="Liao H.L."/>
            <person name="Branco S."/>
            <person name="Kuo A."/>
            <person name="LaButti K."/>
            <person name="Lipzen A."/>
            <person name="Andreopoulos W."/>
            <person name="Pangilinan J."/>
            <person name="Riley R."/>
            <person name="Hundley H."/>
            <person name="Na H."/>
            <person name="Barry K."/>
            <person name="Grigoriev I.V."/>
            <person name="Stajich J.E."/>
            <person name="Kennedy P.G."/>
        </authorList>
    </citation>
    <scope>NUCLEOTIDE SEQUENCE</scope>
    <source>
        <strain evidence="1">S12</strain>
    </source>
</reference>
<accession>A0A9P7DM78</accession>
<dbReference type="AlphaFoldDB" id="A0A9P7DM78"/>
<comment type="caution">
    <text evidence="1">The sequence shown here is derived from an EMBL/GenBank/DDBJ whole genome shotgun (WGS) entry which is preliminary data.</text>
</comment>